<dbReference type="PANTHER" id="PTHR30572">
    <property type="entry name" value="MEMBRANE COMPONENT OF TRANSPORTER-RELATED"/>
    <property type="match status" value="1"/>
</dbReference>
<name>A0A9D1X8X0_9BACT</name>
<protein>
    <submittedName>
        <fullName evidence="9">ABC transporter permease</fullName>
    </submittedName>
</protein>
<organism evidence="9 10">
    <name type="scientific">Candidatus Parabacteroides intestinipullorum</name>
    <dbReference type="NCBI Taxonomy" id="2838723"/>
    <lineage>
        <taxon>Bacteria</taxon>
        <taxon>Pseudomonadati</taxon>
        <taxon>Bacteroidota</taxon>
        <taxon>Bacteroidia</taxon>
        <taxon>Bacteroidales</taxon>
        <taxon>Tannerellaceae</taxon>
        <taxon>Parabacteroides</taxon>
    </lineage>
</organism>
<sequence>MKALFRNFLDASRRFRLSLGLSLLGLSVAFVVFILIMIQVGYDLGFDACQPDARSIYRLDVVQPKSSQAIVCRPLARTFVESSPHVVSGCLLSAWPNRLSFEIGTEDTRRTYEEEILSVTPSVLRVFRFEMLAGDGRSFDKPNSLLIPESMARRLFGTVEAVGQSLRLSGASGAMLVVEGVYKDFPGNSSLRNVIYTSMHPQEAFDDWENWSYYCFVRLDDTAKEADVLANFMENLDRTKIMASGLFGEGPDAFNMRLTSLRALHFLEHVDFDTFPKASRQTIAILLSVAFVVLLVAGVNFMNYSLALAPMRLRVINIQRVLGCSDRLLRGVLVLETVVVSFLAYLISLGLLYIVSRTSLVSLVDWTLPVDNRLMIVLGVGLIALLFGLLVGIYPAYYATAFTPALVLKGNFGLSPAGRRTRDLLLEFQFLVAFTLVITSFFMYAQNYYIRHASLGYERDQTLVVRLNEKINRDRSALVDRLRQYPEVEGVAFSQFLLGSQDQYMGWSRPLGDRSIMFQCLPVSSDFLDVMGIKLEAGRDFRPEDELKSTGCYLFNEKARALYDLKVGDKIEGAEIIGFVPDVKFASLRQEVSPMAFYLWGKYQWGQEGNYYDVAYVRLRAGADQAVAIAHAHETLAVLDGETSFEVLPMVEAIREAYVREADESLLVALFCLVAILLSIVGVFGAVVFECECRRQAIAIRRVFGATAGQVVFAFNLTYLKRQLFCFALAAPLAWHFVSDWLSRFAYRVPLYWWIWPLAFLLVASVTVLTISCRSWRAMREGPLRNLHSE</sequence>
<evidence type="ECO:0000256" key="5">
    <source>
        <dbReference type="ARBA" id="ARBA00023136"/>
    </source>
</evidence>
<feature type="domain" description="MacB-like periplasmic core" evidence="8">
    <location>
        <begin position="107"/>
        <end position="229"/>
    </location>
</feature>
<keyword evidence="4 6" id="KW-1133">Transmembrane helix</keyword>
<feature type="transmembrane region" description="Helical" evidence="6">
    <location>
        <begin position="328"/>
        <end position="354"/>
    </location>
</feature>
<keyword evidence="5 6" id="KW-0472">Membrane</keyword>
<comment type="subcellular location">
    <subcellularLocation>
        <location evidence="1">Cell membrane</location>
        <topology evidence="1">Multi-pass membrane protein</topology>
    </subcellularLocation>
</comment>
<feature type="domain" description="ABC3 transporter permease C-terminal" evidence="7">
    <location>
        <begin position="288"/>
        <end position="401"/>
    </location>
</feature>
<feature type="transmembrane region" description="Helical" evidence="6">
    <location>
        <begin position="703"/>
        <end position="720"/>
    </location>
</feature>
<evidence type="ECO:0000256" key="3">
    <source>
        <dbReference type="ARBA" id="ARBA00022692"/>
    </source>
</evidence>
<feature type="transmembrane region" description="Helical" evidence="6">
    <location>
        <begin position="374"/>
        <end position="399"/>
    </location>
</feature>
<evidence type="ECO:0000313" key="9">
    <source>
        <dbReference type="EMBL" id="HIX75048.1"/>
    </source>
</evidence>
<dbReference type="EMBL" id="DXEL01000058">
    <property type="protein sequence ID" value="HIX75048.1"/>
    <property type="molecule type" value="Genomic_DNA"/>
</dbReference>
<keyword evidence="3 6" id="KW-0812">Transmembrane</keyword>
<dbReference type="PANTHER" id="PTHR30572:SF18">
    <property type="entry name" value="ABC-TYPE MACROLIDE FAMILY EXPORT SYSTEM PERMEASE COMPONENT 2"/>
    <property type="match status" value="1"/>
</dbReference>
<feature type="domain" description="ABC3 transporter permease C-terminal" evidence="7">
    <location>
        <begin position="670"/>
        <end position="782"/>
    </location>
</feature>
<evidence type="ECO:0000256" key="6">
    <source>
        <dbReference type="SAM" id="Phobius"/>
    </source>
</evidence>
<reference evidence="9" key="2">
    <citation type="submission" date="2021-04" db="EMBL/GenBank/DDBJ databases">
        <authorList>
            <person name="Gilroy R."/>
        </authorList>
    </citation>
    <scope>NUCLEOTIDE SEQUENCE</scope>
    <source>
        <strain evidence="9">ChiGjej6B6-14162</strain>
    </source>
</reference>
<dbReference type="InterPro" id="IPR025857">
    <property type="entry name" value="MacB_PCD"/>
</dbReference>
<feature type="transmembrane region" description="Helical" evidence="6">
    <location>
        <begin position="283"/>
        <end position="307"/>
    </location>
</feature>
<dbReference type="GO" id="GO:0022857">
    <property type="term" value="F:transmembrane transporter activity"/>
    <property type="evidence" value="ECO:0007669"/>
    <property type="project" value="TreeGrafter"/>
</dbReference>
<evidence type="ECO:0000259" key="8">
    <source>
        <dbReference type="Pfam" id="PF12704"/>
    </source>
</evidence>
<feature type="transmembrane region" description="Helical" evidence="6">
    <location>
        <begin position="424"/>
        <end position="445"/>
    </location>
</feature>
<feature type="transmembrane region" description="Helical" evidence="6">
    <location>
        <begin position="666"/>
        <end position="691"/>
    </location>
</feature>
<evidence type="ECO:0000259" key="7">
    <source>
        <dbReference type="Pfam" id="PF02687"/>
    </source>
</evidence>
<reference evidence="9" key="1">
    <citation type="journal article" date="2021" name="PeerJ">
        <title>Extensive microbial diversity within the chicken gut microbiome revealed by metagenomics and culture.</title>
        <authorList>
            <person name="Gilroy R."/>
            <person name="Ravi A."/>
            <person name="Getino M."/>
            <person name="Pursley I."/>
            <person name="Horton D.L."/>
            <person name="Alikhan N.F."/>
            <person name="Baker D."/>
            <person name="Gharbi K."/>
            <person name="Hall N."/>
            <person name="Watson M."/>
            <person name="Adriaenssens E.M."/>
            <person name="Foster-Nyarko E."/>
            <person name="Jarju S."/>
            <person name="Secka A."/>
            <person name="Antonio M."/>
            <person name="Oren A."/>
            <person name="Chaudhuri R.R."/>
            <person name="La Ragione R."/>
            <person name="Hildebrand F."/>
            <person name="Pallen M.J."/>
        </authorList>
    </citation>
    <scope>NUCLEOTIDE SEQUENCE</scope>
    <source>
        <strain evidence="9">ChiGjej6B6-14162</strain>
    </source>
</reference>
<keyword evidence="2" id="KW-1003">Cell membrane</keyword>
<comment type="caution">
    <text evidence="9">The sequence shown here is derived from an EMBL/GenBank/DDBJ whole genome shotgun (WGS) entry which is preliminary data.</text>
</comment>
<evidence type="ECO:0000256" key="4">
    <source>
        <dbReference type="ARBA" id="ARBA00022989"/>
    </source>
</evidence>
<gene>
    <name evidence="9" type="ORF">H9977_08475</name>
</gene>
<dbReference type="Pfam" id="PF12704">
    <property type="entry name" value="MacB_PCD"/>
    <property type="match status" value="2"/>
</dbReference>
<feature type="transmembrane region" description="Helical" evidence="6">
    <location>
        <begin position="21"/>
        <end position="42"/>
    </location>
</feature>
<evidence type="ECO:0000256" key="1">
    <source>
        <dbReference type="ARBA" id="ARBA00004651"/>
    </source>
</evidence>
<feature type="transmembrane region" description="Helical" evidence="6">
    <location>
        <begin position="751"/>
        <end position="771"/>
    </location>
</feature>
<dbReference type="GO" id="GO:0005886">
    <property type="term" value="C:plasma membrane"/>
    <property type="evidence" value="ECO:0007669"/>
    <property type="project" value="UniProtKB-SubCell"/>
</dbReference>
<proteinExistence type="predicted"/>
<dbReference type="Proteomes" id="UP000886740">
    <property type="component" value="Unassembled WGS sequence"/>
</dbReference>
<dbReference type="AlphaFoldDB" id="A0A9D1X8X0"/>
<evidence type="ECO:0000313" key="10">
    <source>
        <dbReference type="Proteomes" id="UP000886740"/>
    </source>
</evidence>
<dbReference type="InterPro" id="IPR050250">
    <property type="entry name" value="Macrolide_Exporter_MacB"/>
</dbReference>
<accession>A0A9D1X8X0</accession>
<evidence type="ECO:0000256" key="2">
    <source>
        <dbReference type="ARBA" id="ARBA00022475"/>
    </source>
</evidence>
<feature type="domain" description="MacB-like periplasmic core" evidence="8">
    <location>
        <begin position="432"/>
        <end position="628"/>
    </location>
</feature>
<dbReference type="InterPro" id="IPR003838">
    <property type="entry name" value="ABC3_permease_C"/>
</dbReference>
<dbReference type="Pfam" id="PF02687">
    <property type="entry name" value="FtsX"/>
    <property type="match status" value="2"/>
</dbReference>